<organism evidence="2 3">
    <name type="scientific">Calditerricola satsumensis</name>
    <dbReference type="NCBI Taxonomy" id="373054"/>
    <lineage>
        <taxon>Bacteria</taxon>
        <taxon>Bacillati</taxon>
        <taxon>Bacillota</taxon>
        <taxon>Bacilli</taxon>
        <taxon>Bacillales</taxon>
        <taxon>Bacillaceae</taxon>
        <taxon>Calditerricola</taxon>
    </lineage>
</organism>
<proteinExistence type="inferred from homology"/>
<comment type="similarity">
    <text evidence="1">Belongs to the asp23 family.</text>
</comment>
<gene>
    <name evidence="2" type="ORF">GCM10007043_12570</name>
</gene>
<sequence length="46" mass="4814">MGREGDVRIAEDVVALIAGIAAADTDGVVRMASGRAEDWARTPWSA</sequence>
<protein>
    <submittedName>
        <fullName evidence="2">Uncharacterized protein</fullName>
    </submittedName>
</protein>
<dbReference type="Pfam" id="PF03780">
    <property type="entry name" value="Asp23"/>
    <property type="match status" value="1"/>
</dbReference>
<accession>A0A8J3B6W4</accession>
<reference evidence="2" key="1">
    <citation type="journal article" date="2014" name="Int. J. Syst. Evol. Microbiol.">
        <title>Complete genome sequence of Corynebacterium casei LMG S-19264T (=DSM 44701T), isolated from a smear-ripened cheese.</title>
        <authorList>
            <consortium name="US DOE Joint Genome Institute (JGI-PGF)"/>
            <person name="Walter F."/>
            <person name="Albersmeier A."/>
            <person name="Kalinowski J."/>
            <person name="Ruckert C."/>
        </authorList>
    </citation>
    <scope>NUCLEOTIDE SEQUENCE</scope>
    <source>
        <strain evidence="2">JCM 14719</strain>
    </source>
</reference>
<dbReference type="Proteomes" id="UP000637720">
    <property type="component" value="Unassembled WGS sequence"/>
</dbReference>
<name>A0A8J3B6W4_9BACI</name>
<reference evidence="2" key="2">
    <citation type="submission" date="2020-09" db="EMBL/GenBank/DDBJ databases">
        <authorList>
            <person name="Sun Q."/>
            <person name="Ohkuma M."/>
        </authorList>
    </citation>
    <scope>NUCLEOTIDE SEQUENCE</scope>
    <source>
        <strain evidence="2">JCM 14719</strain>
    </source>
</reference>
<evidence type="ECO:0000313" key="3">
    <source>
        <dbReference type="Proteomes" id="UP000637720"/>
    </source>
</evidence>
<dbReference type="InterPro" id="IPR005531">
    <property type="entry name" value="Asp23"/>
</dbReference>
<dbReference type="EMBL" id="BMOF01000021">
    <property type="protein sequence ID" value="GGJ99995.1"/>
    <property type="molecule type" value="Genomic_DNA"/>
</dbReference>
<comment type="caution">
    <text evidence="2">The sequence shown here is derived from an EMBL/GenBank/DDBJ whole genome shotgun (WGS) entry which is preliminary data.</text>
</comment>
<keyword evidence="3" id="KW-1185">Reference proteome</keyword>
<evidence type="ECO:0000256" key="1">
    <source>
        <dbReference type="ARBA" id="ARBA00005721"/>
    </source>
</evidence>
<dbReference type="AlphaFoldDB" id="A0A8J3B6W4"/>
<evidence type="ECO:0000313" key="2">
    <source>
        <dbReference type="EMBL" id="GGJ99995.1"/>
    </source>
</evidence>